<feature type="region of interest" description="Disordered" evidence="1">
    <location>
        <begin position="1"/>
        <end position="20"/>
    </location>
</feature>
<dbReference type="RefSeq" id="WP_094473276.1">
    <property type="nucleotide sequence ID" value="NZ_NOXT01000099.1"/>
</dbReference>
<dbReference type="EMBL" id="NOXT01000099">
    <property type="protein sequence ID" value="OYQ30775.1"/>
    <property type="molecule type" value="Genomic_DNA"/>
</dbReference>
<evidence type="ECO:0000313" key="3">
    <source>
        <dbReference type="Proteomes" id="UP000216991"/>
    </source>
</evidence>
<accession>A0A255YQ92</accession>
<sequence length="63" mass="7226">MPKRTSPHDADDITEADDLQHAVIDKREAWRANPTKARRRQRRYTGLLTRQLLKQGGAVGDED</sequence>
<comment type="caution">
    <text evidence="2">The sequence shown here is derived from an EMBL/GenBank/DDBJ whole genome shotgun (WGS) entry which is preliminary data.</text>
</comment>
<reference evidence="2 3" key="1">
    <citation type="submission" date="2017-07" db="EMBL/GenBank/DDBJ databases">
        <title>Sandarakinorhabdus cyanobacteriorum sp. nov., a novel bacterium isolated from cyanobacterial aggregates in a eutrophic lake.</title>
        <authorList>
            <person name="Cai H."/>
        </authorList>
    </citation>
    <scope>NUCLEOTIDE SEQUENCE [LARGE SCALE GENOMIC DNA]</scope>
    <source>
        <strain evidence="2 3">TH057</strain>
    </source>
</reference>
<name>A0A255YQ92_9SPHN</name>
<evidence type="ECO:0000256" key="1">
    <source>
        <dbReference type="SAM" id="MobiDB-lite"/>
    </source>
</evidence>
<proteinExistence type="predicted"/>
<organism evidence="2 3">
    <name type="scientific">Sandarakinorhabdus cyanobacteriorum</name>
    <dbReference type="NCBI Taxonomy" id="1981098"/>
    <lineage>
        <taxon>Bacteria</taxon>
        <taxon>Pseudomonadati</taxon>
        <taxon>Pseudomonadota</taxon>
        <taxon>Alphaproteobacteria</taxon>
        <taxon>Sphingomonadales</taxon>
        <taxon>Sphingosinicellaceae</taxon>
        <taxon>Sandarakinorhabdus</taxon>
    </lineage>
</organism>
<keyword evidence="3" id="KW-1185">Reference proteome</keyword>
<feature type="compositionally biased region" description="Basic and acidic residues" evidence="1">
    <location>
        <begin position="1"/>
        <end position="11"/>
    </location>
</feature>
<dbReference type="OrthoDB" id="7873316at2"/>
<evidence type="ECO:0000313" key="2">
    <source>
        <dbReference type="EMBL" id="OYQ30775.1"/>
    </source>
</evidence>
<protein>
    <submittedName>
        <fullName evidence="2">Uncharacterized protein</fullName>
    </submittedName>
</protein>
<dbReference type="AlphaFoldDB" id="A0A255YQ92"/>
<gene>
    <name evidence="2" type="ORF">CHU93_06345</name>
</gene>
<dbReference type="Proteomes" id="UP000216991">
    <property type="component" value="Unassembled WGS sequence"/>
</dbReference>